<dbReference type="STRING" id="1798664.A3C93_02245"/>
<evidence type="ECO:0000313" key="1">
    <source>
        <dbReference type="EMBL" id="OGZ11733.1"/>
    </source>
</evidence>
<dbReference type="AlphaFoldDB" id="A0A1G2DDX0"/>
<comment type="caution">
    <text evidence="1">The sequence shown here is derived from an EMBL/GenBank/DDBJ whole genome shotgun (WGS) entry which is preliminary data.</text>
</comment>
<evidence type="ECO:0000313" key="2">
    <source>
        <dbReference type="Proteomes" id="UP000178636"/>
    </source>
</evidence>
<dbReference type="SUPFAM" id="SSF56672">
    <property type="entry name" value="DNA/RNA polymerases"/>
    <property type="match status" value="1"/>
</dbReference>
<reference evidence="1 2" key="1">
    <citation type="journal article" date="2016" name="Nat. Commun.">
        <title>Thousands of microbial genomes shed light on interconnected biogeochemical processes in an aquifer system.</title>
        <authorList>
            <person name="Anantharaman K."/>
            <person name="Brown C.T."/>
            <person name="Hug L.A."/>
            <person name="Sharon I."/>
            <person name="Castelle C.J."/>
            <person name="Probst A.J."/>
            <person name="Thomas B.C."/>
            <person name="Singh A."/>
            <person name="Wilkins M.J."/>
            <person name="Karaoz U."/>
            <person name="Brodie E.L."/>
            <person name="Williams K.H."/>
            <person name="Hubbard S.S."/>
            <person name="Banfield J.F."/>
        </authorList>
    </citation>
    <scope>NUCLEOTIDE SEQUENCE [LARGE SCALE GENOMIC DNA]</scope>
</reference>
<dbReference type="PANTHER" id="PTHR34047:SF8">
    <property type="entry name" value="PROTEIN YKFC"/>
    <property type="match status" value="1"/>
</dbReference>
<organism evidence="1 2">
    <name type="scientific">Candidatus Lloydbacteria bacterium RIFCSPHIGHO2_02_FULL_54_17</name>
    <dbReference type="NCBI Taxonomy" id="1798664"/>
    <lineage>
        <taxon>Bacteria</taxon>
        <taxon>Candidatus Lloydiibacteriota</taxon>
    </lineage>
</organism>
<dbReference type="InterPro" id="IPR043502">
    <property type="entry name" value="DNA/RNA_pol_sf"/>
</dbReference>
<dbReference type="Proteomes" id="UP000178636">
    <property type="component" value="Unassembled WGS sequence"/>
</dbReference>
<evidence type="ECO:0008006" key="3">
    <source>
        <dbReference type="Google" id="ProtNLM"/>
    </source>
</evidence>
<gene>
    <name evidence="1" type="ORF">A3C93_02245</name>
</gene>
<accession>A0A1G2DDX0</accession>
<dbReference type="PANTHER" id="PTHR34047">
    <property type="entry name" value="NUCLEAR INTRON MATURASE 1, MITOCHONDRIAL-RELATED"/>
    <property type="match status" value="1"/>
</dbReference>
<dbReference type="InterPro" id="IPR051083">
    <property type="entry name" value="GrpII_Intron_Splice-Mob/Def"/>
</dbReference>
<proteinExistence type="predicted"/>
<dbReference type="EMBL" id="MHLO01000029">
    <property type="protein sequence ID" value="OGZ11733.1"/>
    <property type="molecule type" value="Genomic_DNA"/>
</dbReference>
<protein>
    <recommendedName>
        <fullName evidence="3">Reverse transcriptase domain-containing protein</fullName>
    </recommendedName>
</protein>
<name>A0A1G2DDX0_9BACT</name>
<sequence>MLNPIFEPTFIPTSFSCRVGKGAHRGVKYLAATIRAVSKNYTKPCFVLKCDIRKFFDSIDHGILLEITMKKIRDADANSLLEEVVSSYPATTVFTRERERALRAREYLSAISRANCLPTFT</sequence>